<dbReference type="SUPFAM" id="SSF56219">
    <property type="entry name" value="DNase I-like"/>
    <property type="match status" value="1"/>
</dbReference>
<sequence>MEVLTLNCWGLKYLSKAREQRLRAIADRIADTHHDIVTLQEIWVESQDWQYMRAVCADRYPHGRFFLTGAFGSGLAVLSRHPIVSMDTHMFRLTGTPVFVHQGDWIAGKGCGRVTIAHPALGLVDVHTAHFTALGSQMGPEIQRAFRTTEAYELAQRCAASAHAGRHVLCTGDFNSLPTSLCMSLLYSVGGMHDALTHLRSGDGQADITCDSPRNTWTHGKKLEPWAVQQGGKRLDYILYRGPSSLPNRLTCTSHKVTFTELMPDLHVSYSDHFGIVATFDIQAEGSAPRGAKCESRIDVLQRALLPLREALRGAVTMQKRHLAVFLTLLGLDAILVAALACVDARHRSTASTVFVSLLMVAATWAGTTALYSGVVWGEWHKRALRAFIDEIETEAGIDKWYH</sequence>
<accession>A0A3G2S067</accession>
<evidence type="ECO:0000256" key="1">
    <source>
        <dbReference type="ARBA" id="ARBA00004141"/>
    </source>
</evidence>
<dbReference type="EC" id="3.1.4.-" evidence="15"/>
<evidence type="ECO:0000256" key="8">
    <source>
        <dbReference type="ARBA" id="ARBA00022842"/>
    </source>
</evidence>
<evidence type="ECO:0000313" key="15">
    <source>
        <dbReference type="EMBL" id="AYO41176.1"/>
    </source>
</evidence>
<evidence type="ECO:0000256" key="13">
    <source>
        <dbReference type="SAM" id="Phobius"/>
    </source>
</evidence>
<keyword evidence="10 13" id="KW-1133">Transmembrane helix</keyword>
<evidence type="ECO:0000256" key="4">
    <source>
        <dbReference type="ARBA" id="ARBA00006335"/>
    </source>
</evidence>
<evidence type="ECO:0000256" key="9">
    <source>
        <dbReference type="ARBA" id="ARBA00022919"/>
    </source>
</evidence>
<evidence type="ECO:0000256" key="5">
    <source>
        <dbReference type="ARBA" id="ARBA00022692"/>
    </source>
</evidence>
<keyword evidence="12 13" id="KW-0472">Membrane</keyword>
<dbReference type="InterPro" id="IPR038772">
    <property type="entry name" value="Sph/SMPD2-like"/>
</dbReference>
<comment type="subcellular location">
    <subcellularLocation>
        <location evidence="1">Membrane</location>
        <topology evidence="1">Multi-pass membrane protein</topology>
    </subcellularLocation>
</comment>
<dbReference type="GO" id="GO:0016020">
    <property type="term" value="C:membrane"/>
    <property type="evidence" value="ECO:0007669"/>
    <property type="project" value="UniProtKB-SubCell"/>
</dbReference>
<keyword evidence="7 15" id="KW-0378">Hydrolase</keyword>
<dbReference type="EMBL" id="CP033148">
    <property type="protein sequence ID" value="AYO41176.1"/>
    <property type="molecule type" value="Genomic_DNA"/>
</dbReference>
<keyword evidence="5 13" id="KW-0812">Transmembrane</keyword>
<evidence type="ECO:0000256" key="12">
    <source>
        <dbReference type="ARBA" id="ARBA00023136"/>
    </source>
</evidence>
<dbReference type="Proteomes" id="UP000269793">
    <property type="component" value="Chromosome I"/>
</dbReference>
<dbReference type="GO" id="GO:0004767">
    <property type="term" value="F:sphingomyelin phosphodiesterase activity"/>
    <property type="evidence" value="ECO:0007669"/>
    <property type="project" value="InterPro"/>
</dbReference>
<dbReference type="PANTHER" id="PTHR16320:SF24">
    <property type="entry name" value="PHOSPHODIESTERASE, PUTATIVE-RELATED"/>
    <property type="match status" value="1"/>
</dbReference>
<comment type="pathway">
    <text evidence="3">Sphingolipid metabolism.</text>
</comment>
<dbReference type="GO" id="GO:0006665">
    <property type="term" value="P:sphingolipid metabolic process"/>
    <property type="evidence" value="ECO:0007669"/>
    <property type="project" value="UniProtKB-KW"/>
</dbReference>
<dbReference type="OrthoDB" id="387657at2759"/>
<dbReference type="VEuPathDB" id="FungiDB:DNF11_0226"/>
<gene>
    <name evidence="15" type="primary">css1</name>
    <name evidence="15" type="ORF">DNF11_0226</name>
</gene>
<reference evidence="15 16" key="1">
    <citation type="submission" date="2018-10" db="EMBL/GenBank/DDBJ databases">
        <title>Complete genome sequence of Malassezia restricta CBS 7877.</title>
        <authorList>
            <person name="Morand S.C."/>
            <person name="Bertignac M."/>
            <person name="Iltis A."/>
            <person name="Kolder I."/>
            <person name="Pirovano W."/>
            <person name="Jourdain R."/>
            <person name="Clavaud C."/>
        </authorList>
    </citation>
    <scope>NUCLEOTIDE SEQUENCE [LARGE SCALE GENOMIC DNA]</scope>
    <source>
        <strain evidence="15 16">CBS 7877</strain>
    </source>
</reference>
<dbReference type="Gene3D" id="3.60.10.10">
    <property type="entry name" value="Endonuclease/exonuclease/phosphatase"/>
    <property type="match status" value="1"/>
</dbReference>
<evidence type="ECO:0000256" key="10">
    <source>
        <dbReference type="ARBA" id="ARBA00022989"/>
    </source>
</evidence>
<proteinExistence type="inferred from homology"/>
<feature type="transmembrane region" description="Helical" evidence="13">
    <location>
        <begin position="355"/>
        <end position="377"/>
    </location>
</feature>
<protein>
    <submittedName>
        <fullName evidence="15">Inositol phosphosphingolipids phospholipase C</fullName>
        <ecNumber evidence="15">3.1.4.-</ecNumber>
    </submittedName>
</protein>
<dbReference type="STRING" id="425264.A0A3G2S067"/>
<evidence type="ECO:0000256" key="7">
    <source>
        <dbReference type="ARBA" id="ARBA00022801"/>
    </source>
</evidence>
<dbReference type="GO" id="GO:0046872">
    <property type="term" value="F:metal ion binding"/>
    <property type="evidence" value="ECO:0007669"/>
    <property type="project" value="UniProtKB-KW"/>
</dbReference>
<dbReference type="PANTHER" id="PTHR16320">
    <property type="entry name" value="SPHINGOMYELINASE FAMILY MEMBER"/>
    <property type="match status" value="1"/>
</dbReference>
<keyword evidence="16" id="KW-1185">Reference proteome</keyword>
<keyword evidence="11" id="KW-0443">Lipid metabolism</keyword>
<dbReference type="InterPro" id="IPR036691">
    <property type="entry name" value="Endo/exonu/phosph_ase_sf"/>
</dbReference>
<evidence type="ECO:0000256" key="2">
    <source>
        <dbReference type="ARBA" id="ARBA00004760"/>
    </source>
</evidence>
<evidence type="ECO:0000256" key="6">
    <source>
        <dbReference type="ARBA" id="ARBA00022723"/>
    </source>
</evidence>
<evidence type="ECO:0000259" key="14">
    <source>
        <dbReference type="Pfam" id="PF03372"/>
    </source>
</evidence>
<keyword evidence="8" id="KW-0460">Magnesium</keyword>
<evidence type="ECO:0000256" key="11">
    <source>
        <dbReference type="ARBA" id="ARBA00023098"/>
    </source>
</evidence>
<dbReference type="Pfam" id="PF03372">
    <property type="entry name" value="Exo_endo_phos"/>
    <property type="match status" value="1"/>
</dbReference>
<feature type="transmembrane region" description="Helical" evidence="13">
    <location>
        <begin position="323"/>
        <end position="343"/>
    </location>
</feature>
<keyword evidence="6" id="KW-0479">Metal-binding</keyword>
<comment type="pathway">
    <text evidence="2">Lipid metabolism; sphingolipid metabolism.</text>
</comment>
<dbReference type="InterPro" id="IPR005135">
    <property type="entry name" value="Endo/exonuclease/phosphatase"/>
</dbReference>
<organism evidence="15 16">
    <name type="scientific">Malassezia restricta (strain ATCC 96810 / NBRC 103918 / CBS 7877)</name>
    <name type="common">Seborrheic dermatitis infection agent</name>
    <dbReference type="NCBI Taxonomy" id="425264"/>
    <lineage>
        <taxon>Eukaryota</taxon>
        <taxon>Fungi</taxon>
        <taxon>Dikarya</taxon>
        <taxon>Basidiomycota</taxon>
        <taxon>Ustilaginomycotina</taxon>
        <taxon>Malasseziomycetes</taxon>
        <taxon>Malasseziales</taxon>
        <taxon>Malasseziaceae</taxon>
        <taxon>Malassezia</taxon>
    </lineage>
</organism>
<comment type="similarity">
    <text evidence="4">Belongs to the neutral sphingomyelinase family.</text>
</comment>
<feature type="domain" description="Endonuclease/exonuclease/phosphatase" evidence="14">
    <location>
        <begin position="4"/>
        <end position="273"/>
    </location>
</feature>
<evidence type="ECO:0000313" key="16">
    <source>
        <dbReference type="Proteomes" id="UP000269793"/>
    </source>
</evidence>
<evidence type="ECO:0000256" key="3">
    <source>
        <dbReference type="ARBA" id="ARBA00004991"/>
    </source>
</evidence>
<dbReference type="AlphaFoldDB" id="A0A3G2S067"/>
<name>A0A3G2S067_MALR7</name>
<keyword evidence="9" id="KW-0746">Sphingolipid metabolism</keyword>